<evidence type="ECO:0000313" key="1">
    <source>
        <dbReference type="EMBL" id="PSK02337.1"/>
    </source>
</evidence>
<dbReference type="EMBL" id="PXZO01000069">
    <property type="protein sequence ID" value="PSK02337.1"/>
    <property type="molecule type" value="Genomic_DNA"/>
</dbReference>
<accession>A0ABX5FG28</accession>
<name>A0ABX5FG28_9BACL</name>
<organism evidence="1 2">
    <name type="scientific">Brevibacillus porteri</name>
    <dbReference type="NCBI Taxonomy" id="2126350"/>
    <lineage>
        <taxon>Bacteria</taxon>
        <taxon>Bacillati</taxon>
        <taxon>Bacillota</taxon>
        <taxon>Bacilli</taxon>
        <taxon>Bacillales</taxon>
        <taxon>Paenibacillaceae</taxon>
        <taxon>Brevibacillus</taxon>
    </lineage>
</organism>
<dbReference type="RefSeq" id="WP_106836698.1">
    <property type="nucleotide sequence ID" value="NZ_JARMEW010000048.1"/>
</dbReference>
<dbReference type="Proteomes" id="UP000241645">
    <property type="component" value="Unassembled WGS sequence"/>
</dbReference>
<protein>
    <recommendedName>
        <fullName evidence="3">Helix-turn-helix domain-containing protein</fullName>
    </recommendedName>
</protein>
<gene>
    <name evidence="1" type="ORF">C7R92_30290</name>
</gene>
<comment type="caution">
    <text evidence="1">The sequence shown here is derived from an EMBL/GenBank/DDBJ whole genome shotgun (WGS) entry which is preliminary data.</text>
</comment>
<dbReference type="GeneID" id="95754364"/>
<proteinExistence type="predicted"/>
<evidence type="ECO:0008006" key="3">
    <source>
        <dbReference type="Google" id="ProtNLM"/>
    </source>
</evidence>
<sequence>MSQEKNEKQPTEIEILQGLLESKGKYRKIIQAAIAKWVKDFQDGVIELKTADDLKTLIQLDIELQKGIRMDKRMQSRKKPRG</sequence>
<keyword evidence="2" id="KW-1185">Reference proteome</keyword>
<evidence type="ECO:0000313" key="2">
    <source>
        <dbReference type="Proteomes" id="UP000241645"/>
    </source>
</evidence>
<reference evidence="1 2" key="1">
    <citation type="submission" date="2018-03" db="EMBL/GenBank/DDBJ databases">
        <title>Brevisbacillus phylogenomics.</title>
        <authorList>
            <person name="Dunlap C."/>
        </authorList>
    </citation>
    <scope>NUCLEOTIDE SEQUENCE [LARGE SCALE GENOMIC DNA]</scope>
    <source>
        <strain evidence="1 2">NRRL B-41110</strain>
    </source>
</reference>